<evidence type="ECO:0000313" key="7">
    <source>
        <dbReference type="EMBL" id="TMQ47693.1"/>
    </source>
</evidence>
<feature type="domain" description="Yip1" evidence="6">
    <location>
        <begin position="18"/>
        <end position="153"/>
    </location>
</feature>
<organism evidence="7 8">
    <name type="scientific">Eiseniibacteriota bacterium</name>
    <dbReference type="NCBI Taxonomy" id="2212470"/>
    <lineage>
        <taxon>Bacteria</taxon>
        <taxon>Candidatus Eiseniibacteriota</taxon>
    </lineage>
</organism>
<comment type="caution">
    <text evidence="7">The sequence shown here is derived from an EMBL/GenBank/DDBJ whole genome shotgun (WGS) entry which is preliminary data.</text>
</comment>
<evidence type="ECO:0000256" key="5">
    <source>
        <dbReference type="SAM" id="Phobius"/>
    </source>
</evidence>
<evidence type="ECO:0000256" key="1">
    <source>
        <dbReference type="ARBA" id="ARBA00004141"/>
    </source>
</evidence>
<feature type="non-terminal residue" evidence="7">
    <location>
        <position position="155"/>
    </location>
</feature>
<evidence type="ECO:0000259" key="6">
    <source>
        <dbReference type="Pfam" id="PF04893"/>
    </source>
</evidence>
<accession>A0A538S8I6</accession>
<keyword evidence="4 5" id="KW-0472">Membrane</keyword>
<evidence type="ECO:0000313" key="8">
    <source>
        <dbReference type="Proteomes" id="UP000316292"/>
    </source>
</evidence>
<reference evidence="7 8" key="1">
    <citation type="journal article" date="2019" name="Nat. Microbiol.">
        <title>Mediterranean grassland soil C-N compound turnover is dependent on rainfall and depth, and is mediated by genomically divergent microorganisms.</title>
        <authorList>
            <person name="Diamond S."/>
            <person name="Andeer P.F."/>
            <person name="Li Z."/>
            <person name="Crits-Christoph A."/>
            <person name="Burstein D."/>
            <person name="Anantharaman K."/>
            <person name="Lane K.R."/>
            <person name="Thomas B.C."/>
            <person name="Pan C."/>
            <person name="Northen T.R."/>
            <person name="Banfield J.F."/>
        </authorList>
    </citation>
    <scope>NUCLEOTIDE SEQUENCE [LARGE SCALE GENOMIC DNA]</scope>
    <source>
        <strain evidence="7">WS_1</strain>
    </source>
</reference>
<dbReference type="Proteomes" id="UP000316292">
    <property type="component" value="Unassembled WGS sequence"/>
</dbReference>
<feature type="transmembrane region" description="Helical" evidence="5">
    <location>
        <begin position="28"/>
        <end position="48"/>
    </location>
</feature>
<comment type="subcellular location">
    <subcellularLocation>
        <location evidence="1">Membrane</location>
        <topology evidence="1">Multi-pass membrane protein</topology>
    </subcellularLocation>
</comment>
<evidence type="ECO:0000256" key="2">
    <source>
        <dbReference type="ARBA" id="ARBA00022692"/>
    </source>
</evidence>
<proteinExistence type="predicted"/>
<protein>
    <recommendedName>
        <fullName evidence="6">Yip1 domain-containing protein</fullName>
    </recommendedName>
</protein>
<evidence type="ECO:0000256" key="4">
    <source>
        <dbReference type="ARBA" id="ARBA00023136"/>
    </source>
</evidence>
<feature type="transmembrane region" description="Helical" evidence="5">
    <location>
        <begin position="114"/>
        <end position="135"/>
    </location>
</feature>
<evidence type="ECO:0000256" key="3">
    <source>
        <dbReference type="ARBA" id="ARBA00022989"/>
    </source>
</evidence>
<name>A0A538S8I6_UNCEI</name>
<dbReference type="AlphaFoldDB" id="A0A538S8I6"/>
<gene>
    <name evidence="7" type="ORF">E6K71_09160</name>
</gene>
<keyword evidence="2 5" id="KW-0812">Transmembrane</keyword>
<dbReference type="GO" id="GO:0016020">
    <property type="term" value="C:membrane"/>
    <property type="evidence" value="ECO:0007669"/>
    <property type="project" value="UniProtKB-SubCell"/>
</dbReference>
<dbReference type="InterPro" id="IPR006977">
    <property type="entry name" value="Yip1_dom"/>
</dbReference>
<feature type="transmembrane region" description="Helical" evidence="5">
    <location>
        <begin position="55"/>
        <end position="77"/>
    </location>
</feature>
<keyword evidence="3 5" id="KW-1133">Transmembrane helix</keyword>
<dbReference type="Pfam" id="PF04893">
    <property type="entry name" value="Yip1"/>
    <property type="match status" value="1"/>
</dbReference>
<sequence>MGSLFRRMVGAAKLQVATYEEVEADRGATGQALFVVLLSAVAIMVGDIRPGEVHLVANLVGGLLGWMTWVLLVWLVGVKLLPEAETKSDVGELIRTTGFAATPGILRVLGIVPMLGWVVVVLAWLWTLAAMVVGVRQALDYKSTWRAVAVCVLGF</sequence>
<dbReference type="EMBL" id="VBOR01000100">
    <property type="protein sequence ID" value="TMQ47693.1"/>
    <property type="molecule type" value="Genomic_DNA"/>
</dbReference>